<dbReference type="GO" id="GO:0016616">
    <property type="term" value="F:oxidoreductase activity, acting on the CH-OH group of donors, NAD or NADP as acceptor"/>
    <property type="evidence" value="ECO:0007669"/>
    <property type="project" value="TreeGrafter"/>
</dbReference>
<dbReference type="SUPFAM" id="SSF51735">
    <property type="entry name" value="NAD(P)-binding Rossmann-fold domains"/>
    <property type="match status" value="1"/>
</dbReference>
<dbReference type="PANTHER" id="PTHR45458:SF3">
    <property type="entry name" value="CHAIN DEHYDROGENASE (ATSC), PUTATIVE-RELATED"/>
    <property type="match status" value="1"/>
</dbReference>
<dbReference type="InterPro" id="IPR052184">
    <property type="entry name" value="SDR_enzymes"/>
</dbReference>
<name>A0A8H3ILZ9_9LECA</name>
<dbReference type="InterPro" id="IPR036291">
    <property type="entry name" value="NAD(P)-bd_dom_sf"/>
</dbReference>
<dbReference type="Pfam" id="PF00106">
    <property type="entry name" value="adh_short"/>
    <property type="match status" value="1"/>
</dbReference>
<organism evidence="1 2">
    <name type="scientific">Gomphillus americanus</name>
    <dbReference type="NCBI Taxonomy" id="1940652"/>
    <lineage>
        <taxon>Eukaryota</taxon>
        <taxon>Fungi</taxon>
        <taxon>Dikarya</taxon>
        <taxon>Ascomycota</taxon>
        <taxon>Pezizomycotina</taxon>
        <taxon>Lecanoromycetes</taxon>
        <taxon>OSLEUM clade</taxon>
        <taxon>Ostropomycetidae</taxon>
        <taxon>Ostropales</taxon>
        <taxon>Graphidaceae</taxon>
        <taxon>Gomphilloideae</taxon>
        <taxon>Gomphillus</taxon>
    </lineage>
</organism>
<dbReference type="CDD" id="cd05325">
    <property type="entry name" value="carb_red_sniffer_like_SDR_c"/>
    <property type="match status" value="1"/>
</dbReference>
<dbReference type="Gene3D" id="3.40.50.720">
    <property type="entry name" value="NAD(P)-binding Rossmann-like Domain"/>
    <property type="match status" value="1"/>
</dbReference>
<reference evidence="1" key="1">
    <citation type="submission" date="2021-03" db="EMBL/GenBank/DDBJ databases">
        <authorList>
            <person name="Tagirdzhanova G."/>
        </authorList>
    </citation>
    <scope>NUCLEOTIDE SEQUENCE</scope>
</reference>
<comment type="caution">
    <text evidence="1">The sequence shown here is derived from an EMBL/GenBank/DDBJ whole genome shotgun (WGS) entry which is preliminary data.</text>
</comment>
<sequence length="264" mass="28646">MISWAVTGSSRGLGLEFVRQLSERQDNIVFALVRNTTSSPELTKLAASKPNVHIVLGDLNSLPQLQEAAKTVSSITGGSLDVLINNAAYLDTDTSTLLPSQLSTTENLEQVKESISKSVESNVLGAIYVTNSFLPLIERGTEKKIVHISTGMADTDLVLGTGIAASVPYSTSKAMLNSLVAKYGAELQPKGIHIVALSPGWVETSPVPQEALEWMASMFRKIEPTVNGRIQKEDSVRDQLETISNLGWEAQGRMISHHGDRNWF</sequence>
<dbReference type="PANTHER" id="PTHR45458">
    <property type="entry name" value="SHORT-CHAIN DEHYDROGENASE/REDUCTASE SDR"/>
    <property type="match status" value="1"/>
</dbReference>
<evidence type="ECO:0000313" key="2">
    <source>
        <dbReference type="Proteomes" id="UP000664169"/>
    </source>
</evidence>
<dbReference type="InterPro" id="IPR002347">
    <property type="entry name" value="SDR_fam"/>
</dbReference>
<evidence type="ECO:0008006" key="3">
    <source>
        <dbReference type="Google" id="ProtNLM"/>
    </source>
</evidence>
<dbReference type="Proteomes" id="UP000664169">
    <property type="component" value="Unassembled WGS sequence"/>
</dbReference>
<proteinExistence type="predicted"/>
<dbReference type="AlphaFoldDB" id="A0A8H3ILZ9"/>
<gene>
    <name evidence="1" type="ORF">GOMPHAMPRED_003989</name>
</gene>
<dbReference type="EMBL" id="CAJPDQ010000024">
    <property type="protein sequence ID" value="CAF9925855.1"/>
    <property type="molecule type" value="Genomic_DNA"/>
</dbReference>
<protein>
    <recommendedName>
        <fullName evidence="3">NAD(P)-binding protein</fullName>
    </recommendedName>
</protein>
<dbReference type="PRINTS" id="PR00081">
    <property type="entry name" value="GDHRDH"/>
</dbReference>
<accession>A0A8H3ILZ9</accession>
<dbReference type="OrthoDB" id="7289984at2759"/>
<evidence type="ECO:0000313" key="1">
    <source>
        <dbReference type="EMBL" id="CAF9925855.1"/>
    </source>
</evidence>
<keyword evidence="2" id="KW-1185">Reference proteome</keyword>